<dbReference type="STRING" id="1921764.BSR28_08540"/>
<accession>A0A1Q5PQU2</accession>
<protein>
    <recommendedName>
        <fullName evidence="3">EcsC family protein</fullName>
    </recommendedName>
</protein>
<sequence>MLGKLKDQSRRLVKKAGKVASVATLDASDEEVLNIVDRALNLPAGIIKKRIEKLRERYPQENDAQLIDRLNDRFVKQVQTTAGTAGVAAVWPGLGTAASLAVSTAQFATFVSQAAWYVLSVAEIRGLHPDTQNGKRTLLLTALIGEDGPEVVAKALGGSGLLWAQATLATMSGTQSSSLNRFLAKYITKRAAKTTGKHMIKRALPLGIGAVLGWRGGAKLAEQIIAGTRGGIDMLNQRQAALSKAKENAN</sequence>
<dbReference type="AlphaFoldDB" id="A0A1Q5PQU2"/>
<evidence type="ECO:0000313" key="2">
    <source>
        <dbReference type="Proteomes" id="UP000186785"/>
    </source>
</evidence>
<dbReference type="Proteomes" id="UP000186785">
    <property type="component" value="Unassembled WGS sequence"/>
</dbReference>
<dbReference type="RefSeq" id="WP_073708726.1">
    <property type="nucleotide sequence ID" value="NZ_MQSV01000001.1"/>
</dbReference>
<name>A0A1Q5PQU2_9ACTO</name>
<evidence type="ECO:0008006" key="3">
    <source>
        <dbReference type="Google" id="ProtNLM"/>
    </source>
</evidence>
<keyword evidence="2" id="KW-1185">Reference proteome</keyword>
<dbReference type="EMBL" id="MQSV01000001">
    <property type="protein sequence ID" value="OKL49842.1"/>
    <property type="molecule type" value="Genomic_DNA"/>
</dbReference>
<evidence type="ECO:0000313" key="1">
    <source>
        <dbReference type="EMBL" id="OKL49842.1"/>
    </source>
</evidence>
<reference evidence="1 2" key="1">
    <citation type="submission" date="2016-11" db="EMBL/GenBank/DDBJ databases">
        <title>Actinomyces gypaetusis sp. nov. isolated from the vulture Gypaetus barbatus in Qinghai Tibet Plateau China.</title>
        <authorList>
            <person name="Meng X."/>
        </authorList>
    </citation>
    <scope>NUCLEOTIDE SEQUENCE [LARGE SCALE GENOMIC DNA]</scope>
    <source>
        <strain evidence="1 2">VUL4_2</strain>
    </source>
</reference>
<comment type="caution">
    <text evidence="1">The sequence shown here is derived from an EMBL/GenBank/DDBJ whole genome shotgun (WGS) entry which is preliminary data.</text>
</comment>
<proteinExistence type="predicted"/>
<organism evidence="1 2">
    <name type="scientific">Boudabousia liubingyangii</name>
    <dbReference type="NCBI Taxonomy" id="1921764"/>
    <lineage>
        <taxon>Bacteria</taxon>
        <taxon>Bacillati</taxon>
        <taxon>Actinomycetota</taxon>
        <taxon>Actinomycetes</taxon>
        <taxon>Actinomycetales</taxon>
        <taxon>Actinomycetaceae</taxon>
        <taxon>Boudabousia</taxon>
    </lineage>
</organism>
<gene>
    <name evidence="1" type="ORF">BSR29_02560</name>
</gene>
<dbReference type="OrthoDB" id="5244605at2"/>